<organism evidence="3 4">
    <name type="scientific">Faecalicoccus acidiformans</name>
    <dbReference type="NCBI Taxonomy" id="915173"/>
    <lineage>
        <taxon>Bacteria</taxon>
        <taxon>Bacillati</taxon>
        <taxon>Bacillota</taxon>
        <taxon>Erysipelotrichia</taxon>
        <taxon>Erysipelotrichales</taxon>
        <taxon>Erysipelotrichaceae</taxon>
        <taxon>Faecalicoccus</taxon>
    </lineage>
</organism>
<feature type="compositionally biased region" description="Acidic residues" evidence="1">
    <location>
        <begin position="456"/>
        <end position="486"/>
    </location>
</feature>
<feature type="compositionally biased region" description="Basic and acidic residues" evidence="1">
    <location>
        <begin position="533"/>
        <end position="542"/>
    </location>
</feature>
<keyword evidence="2" id="KW-1133">Transmembrane helix</keyword>
<evidence type="ECO:0008006" key="5">
    <source>
        <dbReference type="Google" id="ProtNLM"/>
    </source>
</evidence>
<feature type="region of interest" description="Disordered" evidence="1">
    <location>
        <begin position="426"/>
        <end position="488"/>
    </location>
</feature>
<name>A0ABS2FPL3_9FIRM</name>
<sequence length="618" mass="66509">LTSATDSKEYDGEALTNDEVTVSGDGWAEGEGATYSDFASIINAESTNNTFKYTLNSGTSIDNYEITQTYGTLTIYQKSIEPDPNDPTNTMEADAPNDVVYNGQDQQETPVVKDGNTILVEDVDYELSYPDDDYTNVGTVTVTVTGIGNYKGTVSLSYQITRRPITLTSESASKVYDGSALTNGNISITGSLANEDDLSYSATGSQIKVGSSTNTISVTYASDQMRNNYDVTLAEGTLTVISQSIDPTDPTEPTPDPDDPDNPDPDQPVYTGAEVNNPSDEEYDGNAHQWSPTVVDGDGNTLVEGTDYTVTYSTNDFTNVTGTITVTITGTGNYGGEITRTYQITPRQITLTSAGGNKSYDGTALTNDTVTLTGELVDPSDITYRATGTQTEVGSSLNTIEVNYASDQMRANYEVTLVTGTLTVNAAPVTPTTPTTPGGGEGTGTTPTTGGPVAAADDDADAEDEPEEEEVEDEETPLSDGEEDVDEGKTPLAKIDVWALINLIAAIITVLFGLILLLSKRHKNDDEEDEEERQARIERGEEKEQEQKRGWICKVLGVLVAIGSVVLFILTEDMSLPMAMTDEWTIWMIIIAVVELVLLLVGRHWKDVDDDEEEQAQA</sequence>
<feature type="non-terminal residue" evidence="3">
    <location>
        <position position="1"/>
    </location>
</feature>
<evidence type="ECO:0000313" key="4">
    <source>
        <dbReference type="Proteomes" id="UP000775500"/>
    </source>
</evidence>
<evidence type="ECO:0000256" key="2">
    <source>
        <dbReference type="SAM" id="Phobius"/>
    </source>
</evidence>
<feature type="region of interest" description="Disordered" evidence="1">
    <location>
        <begin position="523"/>
        <end position="542"/>
    </location>
</feature>
<reference evidence="3 4" key="1">
    <citation type="journal article" date="2021" name="Sci. Rep.">
        <title>The distribution of antibiotic resistance genes in chicken gut microbiota commensals.</title>
        <authorList>
            <person name="Juricova H."/>
            <person name="Matiasovicova J."/>
            <person name="Kubasova T."/>
            <person name="Cejkova D."/>
            <person name="Rychlik I."/>
        </authorList>
    </citation>
    <scope>NUCLEOTIDE SEQUENCE [LARGE SCALE GENOMIC DNA]</scope>
    <source>
        <strain evidence="3 4">An423</strain>
    </source>
</reference>
<keyword evidence="2" id="KW-0472">Membrane</keyword>
<feature type="compositionally biased region" description="Low complexity" evidence="1">
    <location>
        <begin position="444"/>
        <end position="455"/>
    </location>
</feature>
<feature type="transmembrane region" description="Helical" evidence="2">
    <location>
        <begin position="551"/>
        <end position="572"/>
    </location>
</feature>
<accession>A0ABS2FPL3</accession>
<dbReference type="Proteomes" id="UP000775500">
    <property type="component" value="Unassembled WGS sequence"/>
</dbReference>
<protein>
    <recommendedName>
        <fullName evidence="5">MBG domain-containing protein</fullName>
    </recommendedName>
</protein>
<evidence type="ECO:0000313" key="3">
    <source>
        <dbReference type="EMBL" id="MBM6831314.1"/>
    </source>
</evidence>
<feature type="transmembrane region" description="Helical" evidence="2">
    <location>
        <begin position="584"/>
        <end position="601"/>
    </location>
</feature>
<keyword evidence="4" id="KW-1185">Reference proteome</keyword>
<keyword evidence="2" id="KW-0812">Transmembrane</keyword>
<proteinExistence type="predicted"/>
<comment type="caution">
    <text evidence="3">The sequence shown here is derived from an EMBL/GenBank/DDBJ whole genome shotgun (WGS) entry which is preliminary data.</text>
</comment>
<feature type="compositionally biased region" description="Acidic residues" evidence="1">
    <location>
        <begin position="255"/>
        <end position="264"/>
    </location>
</feature>
<gene>
    <name evidence="3" type="ORF">H5982_04220</name>
</gene>
<feature type="transmembrane region" description="Helical" evidence="2">
    <location>
        <begin position="497"/>
        <end position="518"/>
    </location>
</feature>
<feature type="region of interest" description="Disordered" evidence="1">
    <location>
        <begin position="241"/>
        <end position="299"/>
    </location>
</feature>
<dbReference type="EMBL" id="JACJLU010000003">
    <property type="protein sequence ID" value="MBM6831314.1"/>
    <property type="molecule type" value="Genomic_DNA"/>
</dbReference>
<evidence type="ECO:0000256" key="1">
    <source>
        <dbReference type="SAM" id="MobiDB-lite"/>
    </source>
</evidence>